<dbReference type="EMBL" id="CM037618">
    <property type="protein sequence ID" value="KAH8000296.1"/>
    <property type="molecule type" value="Genomic_DNA"/>
</dbReference>
<protein>
    <submittedName>
        <fullName evidence="1">Uncharacterized protein</fullName>
    </submittedName>
</protein>
<reference evidence="1" key="1">
    <citation type="submission" date="2021-08" db="EMBL/GenBank/DDBJ databases">
        <title>The first chromosome-level gecko genome reveals the dynamic sex chromosomes of Neotropical dwarf geckos (Sphaerodactylidae: Sphaerodactylus).</title>
        <authorList>
            <person name="Pinto B.J."/>
            <person name="Keating S.E."/>
            <person name="Gamble T."/>
        </authorList>
    </citation>
    <scope>NUCLEOTIDE SEQUENCE</scope>
    <source>
        <strain evidence="1">TG3544</strain>
    </source>
</reference>
<accession>A0ACB8F5U5</accession>
<name>A0ACB8F5U5_9SAUR</name>
<sequence>MTSATTAVLLDKMEEVTVDVLIENQDEDSPKQDSNDETTVKALNDTELREQLSEYGISPGPILPSTRTIYEKKLLQFMKECPARAAGQKWCDCVSEEGKDSEQGTTTTKVVLEADNLKAAAECPSGADNKSNIDMAEKQKKLLSPDVEYSLAKIVAELQEILPEGKVAAYRSQGQRKKASRSPDKNQRPMKSDLPREDYGYPEAGTGQSVRRRTIKENPLPVKKGSESKSQVMPESPDEGFIPTRVKMAVFAIFVFILFVYVTMETNPDNPFIAFITGK</sequence>
<organism evidence="1 2">
    <name type="scientific">Sphaerodactylus townsendi</name>
    <dbReference type="NCBI Taxonomy" id="933632"/>
    <lineage>
        <taxon>Eukaryota</taxon>
        <taxon>Metazoa</taxon>
        <taxon>Chordata</taxon>
        <taxon>Craniata</taxon>
        <taxon>Vertebrata</taxon>
        <taxon>Euteleostomi</taxon>
        <taxon>Lepidosauria</taxon>
        <taxon>Squamata</taxon>
        <taxon>Bifurcata</taxon>
        <taxon>Gekkota</taxon>
        <taxon>Sphaerodactylidae</taxon>
        <taxon>Sphaerodactylus</taxon>
    </lineage>
</organism>
<comment type="caution">
    <text evidence="1">The sequence shown here is derived from an EMBL/GenBank/DDBJ whole genome shotgun (WGS) entry which is preliminary data.</text>
</comment>
<evidence type="ECO:0000313" key="1">
    <source>
        <dbReference type="EMBL" id="KAH8000296.1"/>
    </source>
</evidence>
<keyword evidence="2" id="KW-1185">Reference proteome</keyword>
<proteinExistence type="predicted"/>
<gene>
    <name evidence="1" type="ORF">K3G42_024062</name>
</gene>
<evidence type="ECO:0000313" key="2">
    <source>
        <dbReference type="Proteomes" id="UP000827872"/>
    </source>
</evidence>
<dbReference type="Proteomes" id="UP000827872">
    <property type="component" value="Linkage Group LG05"/>
</dbReference>